<dbReference type="PROSITE" id="PS51762">
    <property type="entry name" value="GH16_2"/>
    <property type="match status" value="1"/>
</dbReference>
<comment type="caution">
    <text evidence="3">The sequence shown here is derived from an EMBL/GenBank/DDBJ whole genome shotgun (WGS) entry which is preliminary data.</text>
</comment>
<proteinExistence type="predicted"/>
<dbReference type="SUPFAM" id="SSF49899">
    <property type="entry name" value="Concanavalin A-like lectins/glucanases"/>
    <property type="match status" value="1"/>
</dbReference>
<dbReference type="CDD" id="cd00413">
    <property type="entry name" value="Glyco_hydrolase_16"/>
    <property type="match status" value="1"/>
</dbReference>
<reference evidence="3 4" key="1">
    <citation type="journal article" date="2019" name="Int. J. Syst. Evol. Microbiol.">
        <title>The Global Catalogue of Microorganisms (GCM) 10K type strain sequencing project: providing services to taxonomists for standard genome sequencing and annotation.</title>
        <authorList>
            <consortium name="The Broad Institute Genomics Platform"/>
            <consortium name="The Broad Institute Genome Sequencing Center for Infectious Disease"/>
            <person name="Wu L."/>
            <person name="Ma J."/>
        </authorList>
    </citation>
    <scope>NUCLEOTIDE SEQUENCE [LARGE SCALE GENOMIC DNA]</scope>
    <source>
        <strain evidence="3 4">JCM 6305</strain>
    </source>
</reference>
<feature type="chain" id="PRO_5045828208" description="GH16 domain-containing protein" evidence="1">
    <location>
        <begin position="42"/>
        <end position="309"/>
    </location>
</feature>
<evidence type="ECO:0000313" key="3">
    <source>
        <dbReference type="EMBL" id="GAA2424627.1"/>
    </source>
</evidence>
<evidence type="ECO:0000313" key="4">
    <source>
        <dbReference type="Proteomes" id="UP001501638"/>
    </source>
</evidence>
<feature type="domain" description="GH16" evidence="2">
    <location>
        <begin position="46"/>
        <end position="309"/>
    </location>
</feature>
<evidence type="ECO:0000259" key="2">
    <source>
        <dbReference type="PROSITE" id="PS51762"/>
    </source>
</evidence>
<dbReference type="Gene3D" id="2.60.120.200">
    <property type="match status" value="1"/>
</dbReference>
<sequence>MHHTPPPPPSAPRRNVRRLRLLTAVAAGVTAGVLFAQSAVAAPVTEHWTGDSPHFSQTSASGGSVGVVSMNGPDDGRALRLTLDARPGVGPGRGVEISSNDATYRYGTYGTRIRTADCTGQGRLGVVTGTFTYSSDHTDGNGNGLPDNDEIDIEVLCAQPHVVWLTIWTDYDGATGAVRKISRAIDMRTGKVLHNCYMHVLGGPCQPELPGENSPASVTPVPGFDSSTQFRTFMFDWQPDSVTFWGYDNSGRKNVLWEYRGPASRIPDKPSAFLQNVWHTDAWDPLDGPAREQPRTAISAYVDSTTLPR</sequence>
<evidence type="ECO:0000256" key="1">
    <source>
        <dbReference type="SAM" id="SignalP"/>
    </source>
</evidence>
<dbReference type="Pfam" id="PF00722">
    <property type="entry name" value="Glyco_hydro_16"/>
    <property type="match status" value="1"/>
</dbReference>
<dbReference type="InterPro" id="IPR000757">
    <property type="entry name" value="Beta-glucanase-like"/>
</dbReference>
<gene>
    <name evidence="3" type="ORF">GCM10010405_03830</name>
</gene>
<dbReference type="InterPro" id="IPR013320">
    <property type="entry name" value="ConA-like_dom_sf"/>
</dbReference>
<keyword evidence="1" id="KW-0732">Signal</keyword>
<dbReference type="Proteomes" id="UP001501638">
    <property type="component" value="Unassembled WGS sequence"/>
</dbReference>
<keyword evidence="4" id="KW-1185">Reference proteome</keyword>
<dbReference type="RefSeq" id="WP_344320215.1">
    <property type="nucleotide sequence ID" value="NZ_BAAASZ010000003.1"/>
</dbReference>
<organism evidence="3 4">
    <name type="scientific">Streptomyces macrosporus</name>
    <dbReference type="NCBI Taxonomy" id="44032"/>
    <lineage>
        <taxon>Bacteria</taxon>
        <taxon>Bacillati</taxon>
        <taxon>Actinomycetota</taxon>
        <taxon>Actinomycetes</taxon>
        <taxon>Kitasatosporales</taxon>
        <taxon>Streptomycetaceae</taxon>
        <taxon>Streptomyces</taxon>
    </lineage>
</organism>
<feature type="signal peptide" evidence="1">
    <location>
        <begin position="1"/>
        <end position="41"/>
    </location>
</feature>
<protein>
    <recommendedName>
        <fullName evidence="2">GH16 domain-containing protein</fullName>
    </recommendedName>
</protein>
<dbReference type="EMBL" id="BAAASZ010000003">
    <property type="protein sequence ID" value="GAA2424627.1"/>
    <property type="molecule type" value="Genomic_DNA"/>
</dbReference>
<accession>A0ABN3J8S5</accession>
<name>A0ABN3J8S5_9ACTN</name>